<dbReference type="PANTHER" id="PTHR10224:SF12">
    <property type="entry name" value="GLYOXALASE ELBB"/>
    <property type="match status" value="1"/>
</dbReference>
<dbReference type="EMBL" id="CP046391">
    <property type="protein sequence ID" value="QJC27147.1"/>
    <property type="molecule type" value="Genomic_DNA"/>
</dbReference>
<organism evidence="1 2">
    <name type="scientific">Anaplasma platys</name>
    <dbReference type="NCBI Taxonomy" id="949"/>
    <lineage>
        <taxon>Bacteria</taxon>
        <taxon>Pseudomonadati</taxon>
        <taxon>Pseudomonadota</taxon>
        <taxon>Alphaproteobacteria</taxon>
        <taxon>Rickettsiales</taxon>
        <taxon>Anaplasmataceae</taxon>
        <taxon>Anaplasma</taxon>
    </lineage>
</organism>
<dbReference type="Proteomes" id="UP000500930">
    <property type="component" value="Chromosome"/>
</dbReference>
<dbReference type="Gene3D" id="3.40.50.880">
    <property type="match status" value="1"/>
</dbReference>
<proteinExistence type="predicted"/>
<keyword evidence="2" id="KW-1185">Reference proteome</keyword>
<evidence type="ECO:0000313" key="2">
    <source>
        <dbReference type="Proteomes" id="UP000500930"/>
    </source>
</evidence>
<evidence type="ECO:0000313" key="1">
    <source>
        <dbReference type="EMBL" id="QJC27147.1"/>
    </source>
</evidence>
<reference evidence="1 2" key="1">
    <citation type="journal article" date="2020" name="Pathogens">
        <title>First Whole Genome Sequence of Anaplasma platys, an Obligate Intracellular Rickettsial Pathogen of Dogs.</title>
        <authorList>
            <person name="Llanes A."/>
            <person name="Rajeev S."/>
        </authorList>
    </citation>
    <scope>NUCLEOTIDE SEQUENCE [LARGE SCALE GENOMIC DNA]</scope>
    <source>
        <strain evidence="1 2">S3</strain>
    </source>
</reference>
<dbReference type="NCBIfam" id="NF008747">
    <property type="entry name" value="PRK11780.1"/>
    <property type="match status" value="1"/>
</dbReference>
<sequence>MNCVVLLSGCGHKDGSEIRESVFVLLELDRLGVNFSCCAPATNQLSVVNHLDGVASNDVRNIQVEAARIARGNVVNINDVNSEDYDMLVVPGGLGVANNFSDLFSGSGRAVTVCEPVKRLVCGFYDAKKSLGAVCIAPAVIAAALRDRTKVKVTIGEDPQGLIARCGGEHVECPTDSFVVDPENRVFSCSAYMRDDRLYKIHNGIKTMIEAMVDFTNLYS</sequence>
<name>A0A858PX34_9RICK</name>
<gene>
    <name evidence="1" type="primary">elbB</name>
    <name evidence="1" type="ORF">ANPL_00090</name>
</gene>
<dbReference type="InterPro" id="IPR029062">
    <property type="entry name" value="Class_I_gatase-like"/>
</dbReference>
<dbReference type="SUPFAM" id="SSF52317">
    <property type="entry name" value="Class I glutamine amidotransferase-like"/>
    <property type="match status" value="1"/>
</dbReference>
<dbReference type="RefSeq" id="WP_169192810.1">
    <property type="nucleotide sequence ID" value="NZ_CP046391.1"/>
</dbReference>
<dbReference type="KEGG" id="aplt:ANPL_00090"/>
<dbReference type="AlphaFoldDB" id="A0A858PX34"/>
<protein>
    <submittedName>
        <fullName evidence="1">Glyoxalase ElbB</fullName>
    </submittedName>
</protein>
<accession>A0A858PX34</accession>
<dbReference type="PANTHER" id="PTHR10224">
    <property type="entry name" value="ES1 PROTEIN HOMOLOG, MITOCHONDRIAL"/>
    <property type="match status" value="1"/>
</dbReference>